<reference evidence="3" key="1">
    <citation type="submission" date="2012-02" db="EMBL/GenBank/DDBJ databases">
        <title>The genome of the ctenophore, Pleurobrachia bachei.</title>
        <authorList>
            <person name="Kohn A.B."/>
            <person name="Citarella M."/>
            <person name="Moroz L.L."/>
        </authorList>
    </citation>
    <scope>NUCLEOTIDE SEQUENCE</scope>
</reference>
<evidence type="ECO:0000256" key="2">
    <source>
        <dbReference type="SAM" id="SignalP"/>
    </source>
</evidence>
<dbReference type="EMBL" id="JQ700365">
    <property type="protein sequence ID" value="AFK75465.1"/>
    <property type="molecule type" value="mRNA"/>
</dbReference>
<evidence type="ECO:0000256" key="1">
    <source>
        <dbReference type="SAM" id="MobiDB-lite"/>
    </source>
</evidence>
<evidence type="ECO:0000313" key="3">
    <source>
        <dbReference type="EMBL" id="AFK75465.1"/>
    </source>
</evidence>
<proteinExistence type="evidence at transcript level"/>
<dbReference type="AlphaFoldDB" id="M4H1W5"/>
<feature type="chain" id="PRO_5004053589" evidence="2">
    <location>
        <begin position="26"/>
        <end position="164"/>
    </location>
</feature>
<organism evidence="3">
    <name type="scientific">Pleurobrachia bachei</name>
    <name type="common">Sea gooseberry</name>
    <dbReference type="NCBI Taxonomy" id="34499"/>
    <lineage>
        <taxon>Eukaryota</taxon>
        <taxon>Metazoa</taxon>
        <taxon>Ctenophora</taxon>
        <taxon>Tentaculata</taxon>
        <taxon>Cydippida</taxon>
        <taxon>Pleurobrachiidae</taxon>
        <taxon>Pleurobrachia</taxon>
    </lineage>
</organism>
<keyword evidence="2" id="KW-0732">Signal</keyword>
<feature type="signal peptide" evidence="2">
    <location>
        <begin position="1"/>
        <end position="25"/>
    </location>
</feature>
<name>M4H1W5_PLEBA</name>
<accession>M4H1W5</accession>
<protein>
    <submittedName>
        <fullName evidence="3">Putative secretory peptide-55</fullName>
    </submittedName>
</protein>
<feature type="region of interest" description="Disordered" evidence="1">
    <location>
        <begin position="144"/>
        <end position="164"/>
    </location>
</feature>
<sequence length="164" mass="18108">MIRFLIFAAATWGIVVLTDWKAVEPYEEIPWDLEATPLQIKTDSTLGSGDMILVQMYDKDSSSIGMVKVYFEPQMGYDIAFCTSVWFTELPVQPPGEVEKIWTIAKTETAIIITCNGVEVLNYLFADSSMSDCVPRMDSCRAGGDNTLGPGGNTSPDKDELYIG</sequence>